<organism evidence="4 5">
    <name type="scientific">Paenibacillus sophorae</name>
    <dbReference type="NCBI Taxonomy" id="1333845"/>
    <lineage>
        <taxon>Bacteria</taxon>
        <taxon>Bacillati</taxon>
        <taxon>Bacillota</taxon>
        <taxon>Bacilli</taxon>
        <taxon>Bacillales</taxon>
        <taxon>Paenibacillaceae</taxon>
        <taxon>Paenibacillus</taxon>
    </lineage>
</organism>
<keyword evidence="1" id="KW-0238">DNA-binding</keyword>
<evidence type="ECO:0000313" key="5">
    <source>
        <dbReference type="Proteomes" id="UP000198809"/>
    </source>
</evidence>
<dbReference type="EMBL" id="CP076607">
    <property type="protein sequence ID" value="QWU17142.1"/>
    <property type="molecule type" value="Genomic_DNA"/>
</dbReference>
<dbReference type="InterPro" id="IPR037923">
    <property type="entry name" value="HTH-like"/>
</dbReference>
<sequence>MSKLMDYMISPYPIRIIDPKVEASKLKLQSIRVGQVGHLPGRTLFRMGVTFPHWAFVYVAAGAGTYAENGGRRQPVRDGSLFFFRPGCIYDFGPSPDGNWDEYYINFTGSRIKEWREAGLLVEGTVFRVEETHHLGARFEEVMEWMEGGNPRDADRAALALEGMLLDCCGLGENGRPDAEDSMQLIREDLHSCIYGEFDASQDGAPQQRLSPS</sequence>
<evidence type="ECO:0000256" key="1">
    <source>
        <dbReference type="ARBA" id="ARBA00023125"/>
    </source>
</evidence>
<gene>
    <name evidence="3" type="ORF">KP014_08220</name>
    <name evidence="4" type="ORF">SAMN04487895_11398</name>
</gene>
<keyword evidence="6" id="KW-1185">Reference proteome</keyword>
<reference evidence="3 6" key="2">
    <citation type="submission" date="2021-06" db="EMBL/GenBank/DDBJ databases">
        <title>Whole genome sequence of Paenibacillus sophorae DSM23020 for comparative genomics.</title>
        <authorList>
            <person name="Kim M.-J."/>
            <person name="Lee G."/>
            <person name="Shin J.-H."/>
        </authorList>
    </citation>
    <scope>NUCLEOTIDE SEQUENCE [LARGE SCALE GENOMIC DNA]</scope>
    <source>
        <strain evidence="3 6">DSM 23020</strain>
    </source>
</reference>
<evidence type="ECO:0000313" key="3">
    <source>
        <dbReference type="EMBL" id="QWU17142.1"/>
    </source>
</evidence>
<dbReference type="Proteomes" id="UP000198809">
    <property type="component" value="Unassembled WGS sequence"/>
</dbReference>
<accession>A0A1H8T7X6</accession>
<reference evidence="4 5" key="1">
    <citation type="submission" date="2016-10" db="EMBL/GenBank/DDBJ databases">
        <authorList>
            <person name="de Groot N.N."/>
        </authorList>
    </citation>
    <scope>NUCLEOTIDE SEQUENCE [LARGE SCALE GENOMIC DNA]</scope>
    <source>
        <strain evidence="4 5">CGMCC 1.10238</strain>
    </source>
</reference>
<evidence type="ECO:0000313" key="6">
    <source>
        <dbReference type="Proteomes" id="UP000683429"/>
    </source>
</evidence>
<name>A0A1H8T7X6_9BACL</name>
<evidence type="ECO:0000313" key="4">
    <source>
        <dbReference type="EMBL" id="SEO87140.1"/>
    </source>
</evidence>
<dbReference type="Gene3D" id="2.60.120.280">
    <property type="entry name" value="Regulatory protein AraC"/>
    <property type="match status" value="1"/>
</dbReference>
<proteinExistence type="predicted"/>
<dbReference type="GO" id="GO:0003677">
    <property type="term" value="F:DNA binding"/>
    <property type="evidence" value="ECO:0007669"/>
    <property type="project" value="UniProtKB-KW"/>
</dbReference>
<dbReference type="Pfam" id="PF02311">
    <property type="entry name" value="AraC_binding"/>
    <property type="match status" value="1"/>
</dbReference>
<protein>
    <submittedName>
        <fullName evidence="3">AraC family ligand binding domain-containing protein</fullName>
    </submittedName>
    <submittedName>
        <fullName evidence="4">AraC-like ligand binding domain-containing protein</fullName>
    </submittedName>
</protein>
<dbReference type="GO" id="GO:0006355">
    <property type="term" value="P:regulation of DNA-templated transcription"/>
    <property type="evidence" value="ECO:0007669"/>
    <property type="project" value="InterPro"/>
</dbReference>
<evidence type="ECO:0000259" key="2">
    <source>
        <dbReference type="Pfam" id="PF02311"/>
    </source>
</evidence>
<dbReference type="EMBL" id="FODH01000013">
    <property type="protein sequence ID" value="SEO87140.1"/>
    <property type="molecule type" value="Genomic_DNA"/>
</dbReference>
<feature type="domain" description="AraC-type arabinose-binding/dimerisation" evidence="2">
    <location>
        <begin position="51"/>
        <end position="160"/>
    </location>
</feature>
<dbReference type="SUPFAM" id="SSF51215">
    <property type="entry name" value="Regulatory protein AraC"/>
    <property type="match status" value="1"/>
</dbReference>
<dbReference type="RefSeq" id="WP_175491921.1">
    <property type="nucleotide sequence ID" value="NZ_CP076607.1"/>
</dbReference>
<dbReference type="AlphaFoldDB" id="A0A1H8T7X6"/>
<dbReference type="STRING" id="1333845.SAMN04487895_11398"/>
<dbReference type="Proteomes" id="UP000683429">
    <property type="component" value="Chromosome"/>
</dbReference>
<dbReference type="InterPro" id="IPR003313">
    <property type="entry name" value="AraC-bd"/>
</dbReference>